<proteinExistence type="predicted"/>
<dbReference type="Proteomes" id="UP000531594">
    <property type="component" value="Unassembled WGS sequence"/>
</dbReference>
<gene>
    <name evidence="1" type="ORF">HNR53_003127</name>
</gene>
<evidence type="ECO:0000313" key="1">
    <source>
        <dbReference type="EMBL" id="MBB6446468.1"/>
    </source>
</evidence>
<protein>
    <recommendedName>
        <fullName evidence="3">Phage protein</fullName>
    </recommendedName>
</protein>
<comment type="caution">
    <text evidence="1">The sequence shown here is derived from an EMBL/GenBank/DDBJ whole genome shotgun (WGS) entry which is preliminary data.</text>
</comment>
<dbReference type="RefSeq" id="WP_184527498.1">
    <property type="nucleotide sequence ID" value="NZ_JACHGK010000011.1"/>
</dbReference>
<sequence length="88" mass="10156">MGSQEFIKSCKDIVVDYANSHLDKSDNKSIGADDVFVVWSCKTLQNNKALLSTNLFDGMYYELTLNGDKQKIYFDAYKKWENKCIEVK</sequence>
<evidence type="ECO:0000313" key="2">
    <source>
        <dbReference type="Proteomes" id="UP000531594"/>
    </source>
</evidence>
<organism evidence="1 2">
    <name type="scientific">Bacillus benzoevorans</name>
    <dbReference type="NCBI Taxonomy" id="1456"/>
    <lineage>
        <taxon>Bacteria</taxon>
        <taxon>Bacillati</taxon>
        <taxon>Bacillota</taxon>
        <taxon>Bacilli</taxon>
        <taxon>Bacillales</taxon>
        <taxon>Bacillaceae</taxon>
        <taxon>Bacillus</taxon>
    </lineage>
</organism>
<dbReference type="Pfam" id="PF19791">
    <property type="entry name" value="DUF6275"/>
    <property type="match status" value="1"/>
</dbReference>
<reference evidence="1 2" key="1">
    <citation type="submission" date="2020-08" db="EMBL/GenBank/DDBJ databases">
        <title>Genomic Encyclopedia of Type Strains, Phase IV (KMG-IV): sequencing the most valuable type-strain genomes for metagenomic binning, comparative biology and taxonomic classification.</title>
        <authorList>
            <person name="Goeker M."/>
        </authorList>
    </citation>
    <scope>NUCLEOTIDE SEQUENCE [LARGE SCALE GENOMIC DNA]</scope>
    <source>
        <strain evidence="1 2">DSM 5391</strain>
    </source>
</reference>
<dbReference type="InterPro" id="IPR046242">
    <property type="entry name" value="DUF6275"/>
</dbReference>
<name>A0A7X0HTD2_9BACI</name>
<dbReference type="EMBL" id="JACHGK010000011">
    <property type="protein sequence ID" value="MBB6446468.1"/>
    <property type="molecule type" value="Genomic_DNA"/>
</dbReference>
<dbReference type="AlphaFoldDB" id="A0A7X0HTD2"/>
<accession>A0A7X0HTD2</accession>
<evidence type="ECO:0008006" key="3">
    <source>
        <dbReference type="Google" id="ProtNLM"/>
    </source>
</evidence>
<keyword evidence="2" id="KW-1185">Reference proteome</keyword>